<protein>
    <submittedName>
        <fullName evidence="7">Uncharacterized protein</fullName>
    </submittedName>
</protein>
<organism evidence="7 8">
    <name type="scientific">Alternaria atra</name>
    <dbReference type="NCBI Taxonomy" id="119953"/>
    <lineage>
        <taxon>Eukaryota</taxon>
        <taxon>Fungi</taxon>
        <taxon>Dikarya</taxon>
        <taxon>Ascomycota</taxon>
        <taxon>Pezizomycotina</taxon>
        <taxon>Dothideomycetes</taxon>
        <taxon>Pleosporomycetidae</taxon>
        <taxon>Pleosporales</taxon>
        <taxon>Pleosporineae</taxon>
        <taxon>Pleosporaceae</taxon>
        <taxon>Alternaria</taxon>
        <taxon>Alternaria sect. Ulocladioides</taxon>
    </lineage>
</organism>
<sequence>MKHACARLITNPQRKAVLSHYNKSIRCLVDRMSETTYSPELGLVICLLFVCIEFLQGNYHTGLTHLRNGFRLISARRRGLTVYHNLSPGLGPPQVVPSGSNCTLNSIEETLIPIFTRGMAQALLHTLGIQDDLGVPNLMPAMYCQSRFKNLSEAQQVYFELRNASIVHLHNMGLKFLFQQKPSVEAYQERDNLLACHHIWYESMRRFELENKLANEETVAASALKAWYHSTFVCVSCSATVVEKTYDSYLDHFKKIVHYTQIVIDSTPPANNNIAHFTFDIAIIPPLYFVATRCRCPTTRREAIALLERDPPREGLWDARQHVVVSKRVVELEEADVDPGTGWPVEETRLWNCVVKAGMDHNGGFWVEFTPARWIGLLDANGQRKIMYEYFVL</sequence>
<keyword evidence="1" id="KW-0479">Metal-binding</keyword>
<evidence type="ECO:0000256" key="2">
    <source>
        <dbReference type="ARBA" id="ARBA00022833"/>
    </source>
</evidence>
<dbReference type="AlphaFoldDB" id="A0A8J2IKN4"/>
<evidence type="ECO:0000313" key="7">
    <source>
        <dbReference type="EMBL" id="CAG5180948.1"/>
    </source>
</evidence>
<name>A0A8J2IKN4_9PLEO</name>
<evidence type="ECO:0000256" key="3">
    <source>
        <dbReference type="ARBA" id="ARBA00023015"/>
    </source>
</evidence>
<dbReference type="GO" id="GO:0046872">
    <property type="term" value="F:metal ion binding"/>
    <property type="evidence" value="ECO:0007669"/>
    <property type="project" value="UniProtKB-KW"/>
</dbReference>
<gene>
    <name evidence="7" type="ORF">ALTATR162_LOCUS9517</name>
</gene>
<dbReference type="PANTHER" id="PTHR36206:SF4">
    <property type="entry name" value="HYPOTHETICAL CONSERVED PROTEIN (EUROFUNG)-RELATED"/>
    <property type="match status" value="1"/>
</dbReference>
<dbReference type="InterPro" id="IPR052360">
    <property type="entry name" value="Transcr_Regulatory_Proteins"/>
</dbReference>
<evidence type="ECO:0000256" key="4">
    <source>
        <dbReference type="ARBA" id="ARBA00023125"/>
    </source>
</evidence>
<keyword evidence="3" id="KW-0805">Transcription regulation</keyword>
<keyword evidence="5" id="KW-0804">Transcription</keyword>
<evidence type="ECO:0000256" key="5">
    <source>
        <dbReference type="ARBA" id="ARBA00023163"/>
    </source>
</evidence>
<keyword evidence="8" id="KW-1185">Reference proteome</keyword>
<dbReference type="RefSeq" id="XP_043173086.1">
    <property type="nucleotide sequence ID" value="XM_043317151.1"/>
</dbReference>
<dbReference type="GeneID" id="67021747"/>
<keyword evidence="4" id="KW-0238">DNA-binding</keyword>
<reference evidence="7" key="1">
    <citation type="submission" date="2021-05" db="EMBL/GenBank/DDBJ databases">
        <authorList>
            <person name="Stam R."/>
        </authorList>
    </citation>
    <scope>NUCLEOTIDE SEQUENCE</scope>
    <source>
        <strain evidence="7">CS162</strain>
    </source>
</reference>
<evidence type="ECO:0000256" key="1">
    <source>
        <dbReference type="ARBA" id="ARBA00022723"/>
    </source>
</evidence>
<proteinExistence type="predicted"/>
<evidence type="ECO:0000256" key="6">
    <source>
        <dbReference type="ARBA" id="ARBA00023242"/>
    </source>
</evidence>
<dbReference type="PANTHER" id="PTHR36206">
    <property type="entry name" value="ASPERCRYPTIN BIOSYNTHESIS CLUSTER-SPECIFIC TRANSCRIPTION REGULATOR ATNN-RELATED"/>
    <property type="match status" value="1"/>
</dbReference>
<comment type="caution">
    <text evidence="7">The sequence shown here is derived from an EMBL/GenBank/DDBJ whole genome shotgun (WGS) entry which is preliminary data.</text>
</comment>
<keyword evidence="2" id="KW-0862">Zinc</keyword>
<dbReference type="EMBL" id="CAJRGZ010000025">
    <property type="protein sequence ID" value="CAG5180948.1"/>
    <property type="molecule type" value="Genomic_DNA"/>
</dbReference>
<dbReference type="Proteomes" id="UP000676310">
    <property type="component" value="Unassembled WGS sequence"/>
</dbReference>
<dbReference type="GO" id="GO:0003677">
    <property type="term" value="F:DNA binding"/>
    <property type="evidence" value="ECO:0007669"/>
    <property type="project" value="UniProtKB-KW"/>
</dbReference>
<dbReference type="OrthoDB" id="2593732at2759"/>
<keyword evidence="6" id="KW-0539">Nucleus</keyword>
<accession>A0A8J2IKN4</accession>
<evidence type="ECO:0000313" key="8">
    <source>
        <dbReference type="Proteomes" id="UP000676310"/>
    </source>
</evidence>